<dbReference type="PANTHER" id="PTHR30055">
    <property type="entry name" value="HTH-TYPE TRANSCRIPTIONAL REGULATOR RUTR"/>
    <property type="match status" value="1"/>
</dbReference>
<dbReference type="GO" id="GO:0003700">
    <property type="term" value="F:DNA-binding transcription factor activity"/>
    <property type="evidence" value="ECO:0007669"/>
    <property type="project" value="TreeGrafter"/>
</dbReference>
<dbReference type="InterPro" id="IPR011075">
    <property type="entry name" value="TetR_C"/>
</dbReference>
<dbReference type="AlphaFoldDB" id="A0NPW0"/>
<feature type="region of interest" description="Disordered" evidence="5">
    <location>
        <begin position="1"/>
        <end position="22"/>
    </location>
</feature>
<dbReference type="PANTHER" id="PTHR30055:SF148">
    <property type="entry name" value="TETR-FAMILY TRANSCRIPTIONAL REGULATOR"/>
    <property type="match status" value="1"/>
</dbReference>
<dbReference type="InterPro" id="IPR001647">
    <property type="entry name" value="HTH_TetR"/>
</dbReference>
<dbReference type="InterPro" id="IPR009057">
    <property type="entry name" value="Homeodomain-like_sf"/>
</dbReference>
<keyword evidence="3" id="KW-0804">Transcription</keyword>
<dbReference type="InterPro" id="IPR050109">
    <property type="entry name" value="HTH-type_TetR-like_transc_reg"/>
</dbReference>
<comment type="caution">
    <text evidence="7">The sequence shown here is derived from an EMBL/GenBank/DDBJ whole genome shotgun (WGS) entry which is preliminary data.</text>
</comment>
<evidence type="ECO:0000256" key="2">
    <source>
        <dbReference type="ARBA" id="ARBA00023125"/>
    </source>
</evidence>
<dbReference type="Proteomes" id="UP000004848">
    <property type="component" value="Unassembled WGS sequence"/>
</dbReference>
<name>A0NPW0_ROSAI</name>
<dbReference type="EMBL" id="AAUW01000003">
    <property type="protein sequence ID" value="EAV45473.1"/>
    <property type="molecule type" value="Genomic_DNA"/>
</dbReference>
<dbReference type="GO" id="GO:0000976">
    <property type="term" value="F:transcription cis-regulatory region binding"/>
    <property type="evidence" value="ECO:0007669"/>
    <property type="project" value="TreeGrafter"/>
</dbReference>
<evidence type="ECO:0000256" key="3">
    <source>
        <dbReference type="ARBA" id="ARBA00023163"/>
    </source>
</evidence>
<evidence type="ECO:0000256" key="1">
    <source>
        <dbReference type="ARBA" id="ARBA00023015"/>
    </source>
</evidence>
<dbReference type="InterPro" id="IPR036271">
    <property type="entry name" value="Tet_transcr_reg_TetR-rel_C_sf"/>
</dbReference>
<evidence type="ECO:0000313" key="8">
    <source>
        <dbReference type="Proteomes" id="UP000004848"/>
    </source>
</evidence>
<evidence type="ECO:0000313" key="7">
    <source>
        <dbReference type="EMBL" id="EAV45473.1"/>
    </source>
</evidence>
<sequence>MKLPLKRLPVPEDSTAGRPQEERVSKALLEATLMELAENGYEKTTIAAIAARARTSKQAVYRRYADKGALIAAAVEAALARVNPAPPQRGSVAEDLRQCLSNTVAALQDTALGAAVRALVPYRGRPDLAGVLDEAEAARRLVLRQIFIATPFEADMEARIDLLLGLIYFRLLIRNIRIETRDIETAIYLVLGLVAPREPAPRQELPGLPGL</sequence>
<accession>A0NPW0</accession>
<dbReference type="Pfam" id="PF00440">
    <property type="entry name" value="TetR_N"/>
    <property type="match status" value="1"/>
</dbReference>
<dbReference type="Pfam" id="PF16859">
    <property type="entry name" value="TetR_C_11"/>
    <property type="match status" value="1"/>
</dbReference>
<feature type="DNA-binding region" description="H-T-H motif" evidence="4">
    <location>
        <begin position="45"/>
        <end position="64"/>
    </location>
</feature>
<dbReference type="Gene3D" id="1.10.357.10">
    <property type="entry name" value="Tetracycline Repressor, domain 2"/>
    <property type="match status" value="1"/>
</dbReference>
<protein>
    <recommendedName>
        <fullName evidence="6">HTH tetR-type domain-containing protein</fullName>
    </recommendedName>
</protein>
<evidence type="ECO:0000256" key="5">
    <source>
        <dbReference type="SAM" id="MobiDB-lite"/>
    </source>
</evidence>
<gene>
    <name evidence="7" type="ORF">SIAM614_19149</name>
</gene>
<evidence type="ECO:0000256" key="4">
    <source>
        <dbReference type="PROSITE-ProRule" id="PRU00335"/>
    </source>
</evidence>
<feature type="domain" description="HTH tetR-type" evidence="6">
    <location>
        <begin position="22"/>
        <end position="82"/>
    </location>
</feature>
<dbReference type="SUPFAM" id="SSF48498">
    <property type="entry name" value="Tetracyclin repressor-like, C-terminal domain"/>
    <property type="match status" value="1"/>
</dbReference>
<evidence type="ECO:0000259" key="6">
    <source>
        <dbReference type="PROSITE" id="PS50977"/>
    </source>
</evidence>
<dbReference type="PROSITE" id="PS50977">
    <property type="entry name" value="HTH_TETR_2"/>
    <property type="match status" value="1"/>
</dbReference>
<reference evidence="7 8" key="1">
    <citation type="submission" date="2006-05" db="EMBL/GenBank/DDBJ databases">
        <authorList>
            <person name="King G."/>
            <person name="Ferriera S."/>
            <person name="Johnson J."/>
            <person name="Kravitz S."/>
            <person name="Beeson K."/>
            <person name="Sutton G."/>
            <person name="Rogers Y.-H."/>
            <person name="Friedman R."/>
            <person name="Frazier M."/>
            <person name="Venter J.C."/>
        </authorList>
    </citation>
    <scope>NUCLEOTIDE SEQUENCE [LARGE SCALE GENOMIC DNA]</scope>
    <source>
        <strain evidence="8">ATCC 25650 / DSM 13394 / JCM 20685 / NBRC 16684 / NCIMB 2208 / IAM 12614 / B1</strain>
    </source>
</reference>
<dbReference type="eggNOG" id="COG1309">
    <property type="taxonomic scope" value="Bacteria"/>
</dbReference>
<proteinExistence type="predicted"/>
<keyword evidence="2 4" id="KW-0238">DNA-binding</keyword>
<dbReference type="SUPFAM" id="SSF46689">
    <property type="entry name" value="Homeodomain-like"/>
    <property type="match status" value="1"/>
</dbReference>
<dbReference type="OrthoDB" id="9796019at2"/>
<organism evidence="7 8">
    <name type="scientific">Roseibium aggregatum (strain ATCC 25650 / DSM 13394 / JCM 20685 / NBRC 16684 / NCIMB 2208 / IAM 12614 / B1)</name>
    <name type="common">Stappia aggregata</name>
    <dbReference type="NCBI Taxonomy" id="384765"/>
    <lineage>
        <taxon>Bacteria</taxon>
        <taxon>Pseudomonadati</taxon>
        <taxon>Pseudomonadota</taxon>
        <taxon>Alphaproteobacteria</taxon>
        <taxon>Hyphomicrobiales</taxon>
        <taxon>Stappiaceae</taxon>
        <taxon>Roseibium</taxon>
    </lineage>
</organism>
<keyword evidence="1" id="KW-0805">Transcription regulation</keyword>